<dbReference type="EMBL" id="UOGK01000013">
    <property type="protein sequence ID" value="VAX35838.1"/>
    <property type="molecule type" value="Genomic_DNA"/>
</dbReference>
<accession>A0A3B1DIK1</accession>
<proteinExistence type="predicted"/>
<organism evidence="1">
    <name type="scientific">hydrothermal vent metagenome</name>
    <dbReference type="NCBI Taxonomy" id="652676"/>
    <lineage>
        <taxon>unclassified sequences</taxon>
        <taxon>metagenomes</taxon>
        <taxon>ecological metagenomes</taxon>
    </lineage>
</organism>
<gene>
    <name evidence="1" type="ORF">MNBD_PLANCTO03-1001</name>
</gene>
<feature type="non-terminal residue" evidence="1">
    <location>
        <position position="38"/>
    </location>
</feature>
<sequence length="38" mass="4179">MTHMLVIVLMVVAAVRELGPRELVLGAWIEAHPVWAAV</sequence>
<protein>
    <submittedName>
        <fullName evidence="1">Uncharacterized protein</fullName>
    </submittedName>
</protein>
<name>A0A3B1DIK1_9ZZZZ</name>
<dbReference type="AlphaFoldDB" id="A0A3B1DIK1"/>
<evidence type="ECO:0000313" key="1">
    <source>
        <dbReference type="EMBL" id="VAX35838.1"/>
    </source>
</evidence>
<reference evidence="1" key="1">
    <citation type="submission" date="2018-06" db="EMBL/GenBank/DDBJ databases">
        <authorList>
            <person name="Zhirakovskaya E."/>
        </authorList>
    </citation>
    <scope>NUCLEOTIDE SEQUENCE</scope>
</reference>